<keyword evidence="1" id="KW-1133">Transmembrane helix</keyword>
<feature type="transmembrane region" description="Helical" evidence="1">
    <location>
        <begin position="183"/>
        <end position="204"/>
    </location>
</feature>
<dbReference type="Proteomes" id="UP001165079">
    <property type="component" value="Unassembled WGS sequence"/>
</dbReference>
<gene>
    <name evidence="2" type="ORF">Afil01_01940</name>
</gene>
<proteinExistence type="predicted"/>
<protein>
    <recommendedName>
        <fullName evidence="4">Intracellular septation protein A</fullName>
    </recommendedName>
</protein>
<dbReference type="RefSeq" id="WP_285660624.1">
    <property type="nucleotide sequence ID" value="NZ_BSTX01000001.1"/>
</dbReference>
<keyword evidence="1" id="KW-0472">Membrane</keyword>
<organism evidence="2 3">
    <name type="scientific">Actinorhabdospora filicis</name>
    <dbReference type="NCBI Taxonomy" id="1785913"/>
    <lineage>
        <taxon>Bacteria</taxon>
        <taxon>Bacillati</taxon>
        <taxon>Actinomycetota</taxon>
        <taxon>Actinomycetes</taxon>
        <taxon>Micromonosporales</taxon>
        <taxon>Micromonosporaceae</taxon>
        <taxon>Actinorhabdospora</taxon>
    </lineage>
</organism>
<feature type="transmembrane region" description="Helical" evidence="1">
    <location>
        <begin position="19"/>
        <end position="38"/>
    </location>
</feature>
<keyword evidence="1" id="KW-0812">Transmembrane</keyword>
<comment type="caution">
    <text evidence="2">The sequence shown here is derived from an EMBL/GenBank/DDBJ whole genome shotgun (WGS) entry which is preliminary data.</text>
</comment>
<keyword evidence="3" id="KW-1185">Reference proteome</keyword>
<feature type="transmembrane region" description="Helical" evidence="1">
    <location>
        <begin position="101"/>
        <end position="118"/>
    </location>
</feature>
<sequence>MTAADASAPPRKGGFLRDWAPTLLFSVVLPIVTYNVLTSNGMKVTTALLVSSAWAAFELGLHFLLHRRLDELAMLALVVMLLGFAGQLISDSERFAVMKDSAITGLIGLAMFASLLAPRPFAFYFGRKFATGGAPERVDWWNGLWRFPGFRATQRVITTVWGAGFLLDAGLRTVLGLNLSTDAMVTINAVMPLAVTALLITWTIRYSRAKAKAARDANPDAAPPVPSA</sequence>
<evidence type="ECO:0008006" key="4">
    <source>
        <dbReference type="Google" id="ProtNLM"/>
    </source>
</evidence>
<dbReference type="EMBL" id="BSTX01000001">
    <property type="protein sequence ID" value="GLZ75387.1"/>
    <property type="molecule type" value="Genomic_DNA"/>
</dbReference>
<evidence type="ECO:0000313" key="2">
    <source>
        <dbReference type="EMBL" id="GLZ75387.1"/>
    </source>
</evidence>
<reference evidence="2" key="1">
    <citation type="submission" date="2023-03" db="EMBL/GenBank/DDBJ databases">
        <title>Actinorhabdospora filicis NBRC 111898.</title>
        <authorList>
            <person name="Ichikawa N."/>
            <person name="Sato H."/>
            <person name="Tonouchi N."/>
        </authorList>
    </citation>
    <scope>NUCLEOTIDE SEQUENCE</scope>
    <source>
        <strain evidence="2">NBRC 111898</strain>
    </source>
</reference>
<evidence type="ECO:0000313" key="3">
    <source>
        <dbReference type="Proteomes" id="UP001165079"/>
    </source>
</evidence>
<dbReference type="NCBIfam" id="NF041646">
    <property type="entry name" value="VC0807_fam"/>
    <property type="match status" value="1"/>
</dbReference>
<accession>A0A9W6SG45</accession>
<evidence type="ECO:0000256" key="1">
    <source>
        <dbReference type="SAM" id="Phobius"/>
    </source>
</evidence>
<feature type="transmembrane region" description="Helical" evidence="1">
    <location>
        <begin position="72"/>
        <end position="89"/>
    </location>
</feature>
<dbReference type="AlphaFoldDB" id="A0A9W6SG45"/>
<name>A0A9W6SG45_9ACTN</name>
<feature type="transmembrane region" description="Helical" evidence="1">
    <location>
        <begin position="44"/>
        <end position="65"/>
    </location>
</feature>